<gene>
    <name evidence="1" type="ORF">FA95DRAFT_1504153</name>
</gene>
<dbReference type="EMBL" id="MU276302">
    <property type="protein sequence ID" value="KAI0039464.1"/>
    <property type="molecule type" value="Genomic_DNA"/>
</dbReference>
<protein>
    <submittedName>
        <fullName evidence="1">Uncharacterized protein</fullName>
    </submittedName>
</protein>
<evidence type="ECO:0000313" key="2">
    <source>
        <dbReference type="Proteomes" id="UP000814033"/>
    </source>
</evidence>
<organism evidence="1 2">
    <name type="scientific">Auriscalpium vulgare</name>
    <dbReference type="NCBI Taxonomy" id="40419"/>
    <lineage>
        <taxon>Eukaryota</taxon>
        <taxon>Fungi</taxon>
        <taxon>Dikarya</taxon>
        <taxon>Basidiomycota</taxon>
        <taxon>Agaricomycotina</taxon>
        <taxon>Agaricomycetes</taxon>
        <taxon>Russulales</taxon>
        <taxon>Auriscalpiaceae</taxon>
        <taxon>Auriscalpium</taxon>
    </lineage>
</organism>
<name>A0ACB8R5Y7_9AGAM</name>
<evidence type="ECO:0000313" key="1">
    <source>
        <dbReference type="EMBL" id="KAI0039464.1"/>
    </source>
</evidence>
<reference evidence="1" key="2">
    <citation type="journal article" date="2022" name="New Phytol.">
        <title>Evolutionary transition to the ectomycorrhizal habit in the genomes of a hyperdiverse lineage of mushroom-forming fungi.</title>
        <authorList>
            <person name="Looney B."/>
            <person name="Miyauchi S."/>
            <person name="Morin E."/>
            <person name="Drula E."/>
            <person name="Courty P.E."/>
            <person name="Kohler A."/>
            <person name="Kuo A."/>
            <person name="LaButti K."/>
            <person name="Pangilinan J."/>
            <person name="Lipzen A."/>
            <person name="Riley R."/>
            <person name="Andreopoulos W."/>
            <person name="He G."/>
            <person name="Johnson J."/>
            <person name="Nolan M."/>
            <person name="Tritt A."/>
            <person name="Barry K.W."/>
            <person name="Grigoriev I.V."/>
            <person name="Nagy L.G."/>
            <person name="Hibbett D."/>
            <person name="Henrissat B."/>
            <person name="Matheny P.B."/>
            <person name="Labbe J."/>
            <person name="Martin F.M."/>
        </authorList>
    </citation>
    <scope>NUCLEOTIDE SEQUENCE</scope>
    <source>
        <strain evidence="1">FP105234-sp</strain>
    </source>
</reference>
<comment type="caution">
    <text evidence="1">The sequence shown here is derived from an EMBL/GenBank/DDBJ whole genome shotgun (WGS) entry which is preliminary data.</text>
</comment>
<accession>A0ACB8R5Y7</accession>
<dbReference type="Proteomes" id="UP000814033">
    <property type="component" value="Unassembled WGS sequence"/>
</dbReference>
<reference evidence="1" key="1">
    <citation type="submission" date="2021-02" db="EMBL/GenBank/DDBJ databases">
        <authorList>
            <consortium name="DOE Joint Genome Institute"/>
            <person name="Ahrendt S."/>
            <person name="Looney B.P."/>
            <person name="Miyauchi S."/>
            <person name="Morin E."/>
            <person name="Drula E."/>
            <person name="Courty P.E."/>
            <person name="Chicoki N."/>
            <person name="Fauchery L."/>
            <person name="Kohler A."/>
            <person name="Kuo A."/>
            <person name="Labutti K."/>
            <person name="Pangilinan J."/>
            <person name="Lipzen A."/>
            <person name="Riley R."/>
            <person name="Andreopoulos W."/>
            <person name="He G."/>
            <person name="Johnson J."/>
            <person name="Barry K.W."/>
            <person name="Grigoriev I.V."/>
            <person name="Nagy L."/>
            <person name="Hibbett D."/>
            <person name="Henrissat B."/>
            <person name="Matheny P.B."/>
            <person name="Labbe J."/>
            <person name="Martin F."/>
        </authorList>
    </citation>
    <scope>NUCLEOTIDE SEQUENCE</scope>
    <source>
        <strain evidence="1">FP105234-sp</strain>
    </source>
</reference>
<sequence>MEAALNVPAADDIHAVHLPDIVANEPHLDAPDFPLLEDDEAELLAQQQRAAAEEQLNQDPKVVHFGGQAGVPLADDAAHAYASYCENLDGNDPANPWAPFSSKLDWEVARWAKMRGPTSTAFTELLQIAEVRDRLNLSFKNTTELNKIIDTRLPPAPQFNCEEIVVDGETYEVYSRDIMQCIKELYGDPEFLSSMKFAPESHYADDEHTVPVYSEMNTGRWWYSMQTRLEKNTPGATVVPLILSSDKTLVTQFRNKSAYPLYLTIGNISKDVRRRPSKRAQILIGYLPTARLSHITDPETRRRATANLFHACVRKITSPTRPHALAGTPMASGDGVVRRCHPIFAVFIGDYPEQVLVACVKTGECPKCQVGSDDLGNHAESPMRSIRAARKALRTLDDGLETYIGACQAAGIKPVYHPFWEELPHSDVFIAVTPDILHQLYQGMLKHLLAWLTTAFGASEIDARCARLPPNHNIRLFKNGLSILSRVSGQEHKDICRILLGLIVDLNPIAGVPATHVVRAVRALLDFLYLAQYPSHSEATLKYLEKALKGFHANKFIFEELGIRAGFNIPKLHALRHYVASIRSFGTTDNYNTEATERLHIDYAKDAYRATNHKDVYTQMTKWLVRREQIMRHANFVRWRLQQANIEAAPVPAPRRPRFHVARIPNFKSVTFAQLGLRYGAVDFEEALAGHILKEQFPNLSSAQIQNLATGMQLKFNSVAVYNSVKFSLDDPQGREDAPDVHDVVHARPSYLDTRHRAVPGRFDTALINVGDGGSSTVAGYQVAQVRVIFSLPVKARAAAFPPGYRGPTHLAYVEWFTPFTQAAEPNHLMYRVGRKYRAGHRRHAAVVPVSTIHRSIHLIPRFGPHAPRHWTSANVLDKCHIFYVSSFVDRHTYITVY</sequence>
<proteinExistence type="predicted"/>
<keyword evidence="2" id="KW-1185">Reference proteome</keyword>